<dbReference type="AlphaFoldDB" id="A0A518GP94"/>
<dbReference type="InterPro" id="IPR035874">
    <property type="entry name" value="IDS"/>
</dbReference>
<accession>A0A518GP94</accession>
<proteinExistence type="inferred from homology"/>
<dbReference type="GO" id="GO:0046872">
    <property type="term" value="F:metal ion binding"/>
    <property type="evidence" value="ECO:0007669"/>
    <property type="project" value="UniProtKB-KW"/>
</dbReference>
<evidence type="ECO:0000313" key="9">
    <source>
        <dbReference type="Proteomes" id="UP000315349"/>
    </source>
</evidence>
<dbReference type="Proteomes" id="UP000315349">
    <property type="component" value="Chromosome"/>
</dbReference>
<gene>
    <name evidence="8" type="primary">betC_5</name>
    <name evidence="8" type="ORF">Spb1_23760</name>
</gene>
<dbReference type="GO" id="GO:0005737">
    <property type="term" value="C:cytoplasm"/>
    <property type="evidence" value="ECO:0007669"/>
    <property type="project" value="TreeGrafter"/>
</dbReference>
<evidence type="ECO:0000256" key="2">
    <source>
        <dbReference type="ARBA" id="ARBA00008779"/>
    </source>
</evidence>
<sequence>MNNNVVSSIFTRFFLYQSAGLSLLIVSLIHSTMVIAQEAPLQSPPKRLNVLMIAIDDQNDWIEPLGGHPLVKTPHLKALAERGTVFLNAHCQAPLCNPSRTSLLLGLRSTTTGIYGLSPWFRDVPALSGRLTLPQAFHKAGYTTLTTGKIFHGGGGKPKDRLKEFDEWGPAGGVGKRPEKRLIQPPPHPNPLVDWGAFPHLDSEKGDTQITDWAIEKLQQRQIQQSSSTGETKPFLMCVGYFLPHVPCYVTPEWLAMYPDDDSILPLINEEDRKDTPRFSWYLHWRLPEPRLKWLQQYEHWRSLVRSYLASTSYVDAQIGRLLAALEATGEANNTLIVLWSDHGWHLGEKGITGKNTLWERSTRVPLLFAGPGVLTGGKCVEPVELLDIYPTLAQLCQLEAPTDLEGVSLVPQLTNPLAVRQRPAITSHNQGNHAIRTRDHRYIRYADGSEELYDHRVDPHELKNLADDPALSALKKQLKSLLPSIDQPPVPGSKDRVLTFDQKTHRAIWEGEIIELSSPIPE</sequence>
<reference evidence="8 9" key="1">
    <citation type="submission" date="2019-02" db="EMBL/GenBank/DDBJ databases">
        <title>Deep-cultivation of Planctomycetes and their phenomic and genomic characterization uncovers novel biology.</title>
        <authorList>
            <person name="Wiegand S."/>
            <person name="Jogler M."/>
            <person name="Boedeker C."/>
            <person name="Pinto D."/>
            <person name="Vollmers J."/>
            <person name="Rivas-Marin E."/>
            <person name="Kohn T."/>
            <person name="Peeters S.H."/>
            <person name="Heuer A."/>
            <person name="Rast P."/>
            <person name="Oberbeckmann S."/>
            <person name="Bunk B."/>
            <person name="Jeske O."/>
            <person name="Meyerdierks A."/>
            <person name="Storesund J.E."/>
            <person name="Kallscheuer N."/>
            <person name="Luecker S."/>
            <person name="Lage O.M."/>
            <person name="Pohl T."/>
            <person name="Merkel B.J."/>
            <person name="Hornburger P."/>
            <person name="Mueller R.-W."/>
            <person name="Bruemmer F."/>
            <person name="Labrenz M."/>
            <person name="Spormann A.M."/>
            <person name="Op den Camp H."/>
            <person name="Overmann J."/>
            <person name="Amann R."/>
            <person name="Jetten M.S.M."/>
            <person name="Mascher T."/>
            <person name="Medema M.H."/>
            <person name="Devos D.P."/>
            <person name="Kaster A.-K."/>
            <person name="Ovreas L."/>
            <person name="Rohde M."/>
            <person name="Galperin M.Y."/>
            <person name="Jogler C."/>
        </authorList>
    </citation>
    <scope>NUCLEOTIDE SEQUENCE [LARGE SCALE GENOMIC DNA]</scope>
    <source>
        <strain evidence="8 9">Spb1</strain>
    </source>
</reference>
<organism evidence="8 9">
    <name type="scientific">Planctopirus ephydatiae</name>
    <dbReference type="NCBI Taxonomy" id="2528019"/>
    <lineage>
        <taxon>Bacteria</taxon>
        <taxon>Pseudomonadati</taxon>
        <taxon>Planctomycetota</taxon>
        <taxon>Planctomycetia</taxon>
        <taxon>Planctomycetales</taxon>
        <taxon>Planctomycetaceae</taxon>
        <taxon>Planctopirus</taxon>
    </lineage>
</organism>
<dbReference type="SUPFAM" id="SSF53649">
    <property type="entry name" value="Alkaline phosphatase-like"/>
    <property type="match status" value="1"/>
</dbReference>
<dbReference type="Pfam" id="PF00884">
    <property type="entry name" value="Sulfatase"/>
    <property type="match status" value="1"/>
</dbReference>
<keyword evidence="9" id="KW-1185">Reference proteome</keyword>
<feature type="domain" description="Sulfatase N-terminal" evidence="7">
    <location>
        <begin position="49"/>
        <end position="397"/>
    </location>
</feature>
<protein>
    <submittedName>
        <fullName evidence="8">Choline-sulfatase</fullName>
        <ecNumber evidence="8">3.1.6.6</ecNumber>
    </submittedName>
</protein>
<keyword evidence="3" id="KW-0479">Metal-binding</keyword>
<comment type="cofactor">
    <cofactor evidence="1">
        <name>Ca(2+)</name>
        <dbReference type="ChEBI" id="CHEBI:29108"/>
    </cofactor>
</comment>
<keyword evidence="6" id="KW-0106">Calcium</keyword>
<dbReference type="RefSeq" id="WP_145299850.1">
    <property type="nucleotide sequence ID" value="NZ_CP036299.1"/>
</dbReference>
<dbReference type="Gene3D" id="3.40.720.10">
    <property type="entry name" value="Alkaline Phosphatase, subunit A"/>
    <property type="match status" value="1"/>
</dbReference>
<dbReference type="EMBL" id="CP036299">
    <property type="protein sequence ID" value="QDV30443.1"/>
    <property type="molecule type" value="Genomic_DNA"/>
</dbReference>
<dbReference type="PANTHER" id="PTHR45953:SF1">
    <property type="entry name" value="IDURONATE 2-SULFATASE"/>
    <property type="match status" value="1"/>
</dbReference>
<keyword evidence="5 8" id="KW-0378">Hydrolase</keyword>
<evidence type="ECO:0000259" key="7">
    <source>
        <dbReference type="Pfam" id="PF00884"/>
    </source>
</evidence>
<dbReference type="InterPro" id="IPR017850">
    <property type="entry name" value="Alkaline_phosphatase_core_sf"/>
</dbReference>
<dbReference type="InterPro" id="IPR000917">
    <property type="entry name" value="Sulfatase_N"/>
</dbReference>
<dbReference type="OrthoDB" id="236884at2"/>
<dbReference type="KEGG" id="peh:Spb1_23760"/>
<keyword evidence="4" id="KW-0732">Signal</keyword>
<evidence type="ECO:0000313" key="8">
    <source>
        <dbReference type="EMBL" id="QDV30443.1"/>
    </source>
</evidence>
<evidence type="ECO:0000256" key="1">
    <source>
        <dbReference type="ARBA" id="ARBA00001913"/>
    </source>
</evidence>
<dbReference type="GO" id="GO:0047753">
    <property type="term" value="F:choline-sulfatase activity"/>
    <property type="evidence" value="ECO:0007669"/>
    <property type="project" value="UniProtKB-EC"/>
</dbReference>
<dbReference type="PANTHER" id="PTHR45953">
    <property type="entry name" value="IDURONATE 2-SULFATASE"/>
    <property type="match status" value="1"/>
</dbReference>
<evidence type="ECO:0000256" key="3">
    <source>
        <dbReference type="ARBA" id="ARBA00022723"/>
    </source>
</evidence>
<evidence type="ECO:0000256" key="6">
    <source>
        <dbReference type="ARBA" id="ARBA00022837"/>
    </source>
</evidence>
<evidence type="ECO:0000256" key="4">
    <source>
        <dbReference type="ARBA" id="ARBA00022729"/>
    </source>
</evidence>
<dbReference type="GO" id="GO:0004423">
    <property type="term" value="F:iduronate-2-sulfatase activity"/>
    <property type="evidence" value="ECO:0007669"/>
    <property type="project" value="InterPro"/>
</dbReference>
<dbReference type="EC" id="3.1.6.6" evidence="8"/>
<comment type="similarity">
    <text evidence="2">Belongs to the sulfatase family.</text>
</comment>
<dbReference type="CDD" id="cd16030">
    <property type="entry name" value="iduronate-2-sulfatase"/>
    <property type="match status" value="1"/>
</dbReference>
<name>A0A518GP94_9PLAN</name>
<evidence type="ECO:0000256" key="5">
    <source>
        <dbReference type="ARBA" id="ARBA00022801"/>
    </source>
</evidence>